<dbReference type="InterPro" id="IPR000566">
    <property type="entry name" value="Lipocln_cytosolic_FA-bd_dom"/>
</dbReference>
<dbReference type="PROSITE" id="PS00213">
    <property type="entry name" value="LIPOCALIN"/>
    <property type="match status" value="1"/>
</dbReference>
<dbReference type="InterPro" id="IPR022272">
    <property type="entry name" value="Lipocalin_CS"/>
</dbReference>
<feature type="domain" description="Lipocalin/cytosolic fatty-acid binding" evidence="1">
    <location>
        <begin position="51"/>
        <end position="184"/>
    </location>
</feature>
<dbReference type="KEGG" id="lbi:LEPBI_I1493"/>
<dbReference type="EMBL" id="CP000786">
    <property type="protein sequence ID" value="ABZ97600.1"/>
    <property type="molecule type" value="Genomic_DNA"/>
</dbReference>
<dbReference type="Proteomes" id="UP000001847">
    <property type="component" value="Chromosome I"/>
</dbReference>
<reference evidence="2 3" key="1">
    <citation type="journal article" date="2008" name="PLoS ONE">
        <title>Genome sequence of the saprophyte Leptospira biflexa provides insights into the evolution of Leptospira and the pathogenesis of leptospirosis.</title>
        <authorList>
            <person name="Picardeau M."/>
            <person name="Bulach D.M."/>
            <person name="Bouchier C."/>
            <person name="Zuerner R.L."/>
            <person name="Zidane N."/>
            <person name="Wilson P.J."/>
            <person name="Creno S."/>
            <person name="Kuczek E.S."/>
            <person name="Bommezzadri S."/>
            <person name="Davis J.C."/>
            <person name="McGrath A."/>
            <person name="Johnson M.J."/>
            <person name="Boursaux-Eude C."/>
            <person name="Seemann T."/>
            <person name="Rouy Z."/>
            <person name="Coppel R.L."/>
            <person name="Rood J.I."/>
            <person name="Lajus A."/>
            <person name="Davies J.K."/>
            <person name="Medigue C."/>
            <person name="Adler B."/>
        </authorList>
    </citation>
    <scope>NUCLEOTIDE SEQUENCE [LARGE SCALE GENOMIC DNA]</scope>
    <source>
        <strain evidence="3">Patoc 1 / ATCC 23582 / Paris</strain>
    </source>
</reference>
<evidence type="ECO:0000259" key="1">
    <source>
        <dbReference type="Pfam" id="PF08212"/>
    </source>
</evidence>
<dbReference type="PANTHER" id="PTHR10612">
    <property type="entry name" value="APOLIPOPROTEIN D"/>
    <property type="match status" value="1"/>
</dbReference>
<dbReference type="InterPro" id="IPR002446">
    <property type="entry name" value="Lipocalin_bac"/>
</dbReference>
<dbReference type="CDD" id="cd19438">
    <property type="entry name" value="lipocalin_Blc-like"/>
    <property type="match status" value="1"/>
</dbReference>
<dbReference type="Gene3D" id="2.40.128.20">
    <property type="match status" value="1"/>
</dbReference>
<dbReference type="SUPFAM" id="SSF50814">
    <property type="entry name" value="Lipocalins"/>
    <property type="match status" value="1"/>
</dbReference>
<dbReference type="PRINTS" id="PR01171">
    <property type="entry name" value="BCTLIPOCALIN"/>
</dbReference>
<dbReference type="Pfam" id="PF08212">
    <property type="entry name" value="Lipocalin_2"/>
    <property type="match status" value="1"/>
</dbReference>
<evidence type="ECO:0000313" key="2">
    <source>
        <dbReference type="EMBL" id="ABZ97600.1"/>
    </source>
</evidence>
<gene>
    <name evidence="2" type="ordered locus">LEPBI_I1493</name>
</gene>
<dbReference type="RefSeq" id="WP_012388479.1">
    <property type="nucleotide sequence ID" value="NC_010602.1"/>
</dbReference>
<organism evidence="2 3">
    <name type="scientific">Leptospira biflexa serovar Patoc (strain Patoc 1 / ATCC 23582 / Paris)</name>
    <dbReference type="NCBI Taxonomy" id="456481"/>
    <lineage>
        <taxon>Bacteria</taxon>
        <taxon>Pseudomonadati</taxon>
        <taxon>Spirochaetota</taxon>
        <taxon>Spirochaetia</taxon>
        <taxon>Leptospirales</taxon>
        <taxon>Leptospiraceae</taxon>
        <taxon>Leptospira</taxon>
    </lineage>
</organism>
<dbReference type="GO" id="GO:0006950">
    <property type="term" value="P:response to stress"/>
    <property type="evidence" value="ECO:0007669"/>
    <property type="project" value="UniProtKB-ARBA"/>
</dbReference>
<dbReference type="OrthoDB" id="9793905at2"/>
<dbReference type="BioCyc" id="LBIF456481:LEPBI_RS07335-MONOMER"/>
<dbReference type="STRING" id="456481.LEPBI_I1493"/>
<sequence length="187" mass="21432">MFFFYHCSLSQFPNAKETNESEFPFVSLLSVSLGTYVSSSRFDRYVESNLEWSRFLGKWHEIKRIDNPFQMGLTNVTADYALREDGNIRVKNEGETITGRSSLEGVAIIVNPSVGKLKVSFLYPLFFGDYLILKIDRNGYQTALIGGPEPNFLWIFSREPTISSVTENEYIQFAKTIGYDTNRLLAY</sequence>
<dbReference type="InterPro" id="IPR047202">
    <property type="entry name" value="Lipocalin_Blc-like_dom"/>
</dbReference>
<name>B0SQE2_LEPBP</name>
<dbReference type="InterPro" id="IPR012674">
    <property type="entry name" value="Calycin"/>
</dbReference>
<dbReference type="AlphaFoldDB" id="B0SQE2"/>
<accession>B0SQE2</accession>
<dbReference type="PANTHER" id="PTHR10612:SF34">
    <property type="entry name" value="APOLIPOPROTEIN D"/>
    <property type="match status" value="1"/>
</dbReference>
<protein>
    <submittedName>
        <fullName evidence="2">Putative lipocalin</fullName>
    </submittedName>
</protein>
<evidence type="ECO:0000313" key="3">
    <source>
        <dbReference type="Proteomes" id="UP000001847"/>
    </source>
</evidence>
<dbReference type="HOGENOM" id="CLU_068449_3_1_12"/>
<keyword evidence="3" id="KW-1185">Reference proteome</keyword>
<proteinExistence type="predicted"/>